<evidence type="ECO:0000313" key="1">
    <source>
        <dbReference type="EMBL" id="KAK8756575.1"/>
    </source>
</evidence>
<gene>
    <name evidence="1" type="ORF">V5799_000723</name>
</gene>
<evidence type="ECO:0000313" key="2">
    <source>
        <dbReference type="Proteomes" id="UP001321473"/>
    </source>
</evidence>
<dbReference type="AlphaFoldDB" id="A0AAQ4D285"/>
<reference evidence="1 2" key="1">
    <citation type="journal article" date="2023" name="Arcadia Sci">
        <title>De novo assembly of a long-read Amblyomma americanum tick genome.</title>
        <authorList>
            <person name="Chou S."/>
            <person name="Poskanzer K.E."/>
            <person name="Rollins M."/>
            <person name="Thuy-Boun P.S."/>
        </authorList>
    </citation>
    <scope>NUCLEOTIDE SEQUENCE [LARGE SCALE GENOMIC DNA]</scope>
    <source>
        <strain evidence="1">F_SG_1</strain>
        <tissue evidence="1">Salivary glands</tissue>
    </source>
</reference>
<name>A0AAQ4D285_AMBAM</name>
<proteinExistence type="predicted"/>
<dbReference type="EMBL" id="JARKHS020036143">
    <property type="protein sequence ID" value="KAK8756575.1"/>
    <property type="molecule type" value="Genomic_DNA"/>
</dbReference>
<organism evidence="1 2">
    <name type="scientific">Amblyomma americanum</name>
    <name type="common">Lone star tick</name>
    <dbReference type="NCBI Taxonomy" id="6943"/>
    <lineage>
        <taxon>Eukaryota</taxon>
        <taxon>Metazoa</taxon>
        <taxon>Ecdysozoa</taxon>
        <taxon>Arthropoda</taxon>
        <taxon>Chelicerata</taxon>
        <taxon>Arachnida</taxon>
        <taxon>Acari</taxon>
        <taxon>Parasitiformes</taxon>
        <taxon>Ixodida</taxon>
        <taxon>Ixodoidea</taxon>
        <taxon>Ixodidae</taxon>
        <taxon>Amblyomminae</taxon>
        <taxon>Amblyomma</taxon>
    </lineage>
</organism>
<dbReference type="Proteomes" id="UP001321473">
    <property type="component" value="Unassembled WGS sequence"/>
</dbReference>
<keyword evidence="2" id="KW-1185">Reference proteome</keyword>
<accession>A0AAQ4D285</accession>
<sequence>MGNSYSLLVRVTRKTLESTVAASARLVFGIVPPPKAYADYRNVVPLADLRRQPKAGTEWRSVAVMTGKWDAGARFFFEANTVGVRVHRVQYLDCHPDPKRMLWNISGNKTWYSSKPFASGWTPQHSRGLLHWSYFSGAAANTLEWLPEDTGLRFEESTLYMHKRAHKSCHTLR</sequence>
<protein>
    <submittedName>
        <fullName evidence="1">Uncharacterized protein</fullName>
    </submittedName>
</protein>
<comment type="caution">
    <text evidence="1">The sequence shown here is derived from an EMBL/GenBank/DDBJ whole genome shotgun (WGS) entry which is preliminary data.</text>
</comment>